<dbReference type="InterPro" id="IPR017905">
    <property type="entry name" value="ERV/ALR_sulphydryl_oxidase"/>
</dbReference>
<dbReference type="PROSITE" id="PS51324">
    <property type="entry name" value="ERV_ALR"/>
    <property type="match status" value="1"/>
</dbReference>
<keyword evidence="5" id="KW-0560">Oxidoreductase</keyword>
<protein>
    <recommendedName>
        <fullName evidence="2">thiol oxidase</fullName>
        <ecNumber evidence="2">1.8.3.2</ecNumber>
    </recommendedName>
</protein>
<evidence type="ECO:0000256" key="1">
    <source>
        <dbReference type="ARBA" id="ARBA00001974"/>
    </source>
</evidence>
<dbReference type="EC" id="1.8.3.2" evidence="2"/>
<dbReference type="EMBL" id="MN740233">
    <property type="protein sequence ID" value="QHT94977.1"/>
    <property type="molecule type" value="Genomic_DNA"/>
</dbReference>
<evidence type="ECO:0000256" key="2">
    <source>
        <dbReference type="ARBA" id="ARBA00012512"/>
    </source>
</evidence>
<accession>A0A6C0IT11</accession>
<dbReference type="Pfam" id="PF04777">
    <property type="entry name" value="Evr1_Alr"/>
    <property type="match status" value="1"/>
</dbReference>
<sequence length="155" mass="18946">MAKNSGKARWSIPTWYLFHGLAEKINPAFFKKERQKILDLYILICSNLPCPICQQHASSYLKREKFIYKVQTQEDLINFLYTMHNWVNKRLKKAEYNKSAMEMYKRIDIYKCIKLWINRFFQTYYVHNNFNSWRRNGIMKNIQTFFLTKYSVPIF</sequence>
<proteinExistence type="predicted"/>
<evidence type="ECO:0000256" key="5">
    <source>
        <dbReference type="ARBA" id="ARBA00023002"/>
    </source>
</evidence>
<comment type="cofactor">
    <cofactor evidence="1">
        <name>FAD</name>
        <dbReference type="ChEBI" id="CHEBI:57692"/>
    </cofactor>
</comment>
<dbReference type="Gene3D" id="1.20.120.310">
    <property type="entry name" value="ERV/ALR sulfhydryl oxidase domain"/>
    <property type="match status" value="1"/>
</dbReference>
<name>A0A6C0IT11_9ZZZZ</name>
<evidence type="ECO:0000259" key="7">
    <source>
        <dbReference type="PROSITE" id="PS51324"/>
    </source>
</evidence>
<keyword evidence="6" id="KW-1015">Disulfide bond</keyword>
<feature type="domain" description="ERV/ALR sulfhydryl oxidase" evidence="7">
    <location>
        <begin position="3"/>
        <end position="107"/>
    </location>
</feature>
<reference evidence="8" key="1">
    <citation type="journal article" date="2020" name="Nature">
        <title>Giant virus diversity and host interactions through global metagenomics.</title>
        <authorList>
            <person name="Schulz F."/>
            <person name="Roux S."/>
            <person name="Paez-Espino D."/>
            <person name="Jungbluth S."/>
            <person name="Walsh D.A."/>
            <person name="Denef V.J."/>
            <person name="McMahon K.D."/>
            <person name="Konstantinidis K.T."/>
            <person name="Eloe-Fadrosh E.A."/>
            <person name="Kyrpides N.C."/>
            <person name="Woyke T."/>
        </authorList>
    </citation>
    <scope>NUCLEOTIDE SEQUENCE</scope>
    <source>
        <strain evidence="8">GVMAG-M-3300024261-37</strain>
    </source>
</reference>
<evidence type="ECO:0000256" key="4">
    <source>
        <dbReference type="ARBA" id="ARBA00022827"/>
    </source>
</evidence>
<keyword evidence="3" id="KW-0285">Flavoprotein</keyword>
<dbReference type="GO" id="GO:0016972">
    <property type="term" value="F:thiol oxidase activity"/>
    <property type="evidence" value="ECO:0007669"/>
    <property type="project" value="UniProtKB-EC"/>
</dbReference>
<evidence type="ECO:0000256" key="6">
    <source>
        <dbReference type="ARBA" id="ARBA00023157"/>
    </source>
</evidence>
<evidence type="ECO:0000256" key="3">
    <source>
        <dbReference type="ARBA" id="ARBA00022630"/>
    </source>
</evidence>
<keyword evidence="4" id="KW-0274">FAD</keyword>
<dbReference type="InterPro" id="IPR036774">
    <property type="entry name" value="ERV/ALR_sulphydryl_oxid_sf"/>
</dbReference>
<organism evidence="8">
    <name type="scientific">viral metagenome</name>
    <dbReference type="NCBI Taxonomy" id="1070528"/>
    <lineage>
        <taxon>unclassified sequences</taxon>
        <taxon>metagenomes</taxon>
        <taxon>organismal metagenomes</taxon>
    </lineage>
</organism>
<evidence type="ECO:0000313" key="8">
    <source>
        <dbReference type="EMBL" id="QHT94977.1"/>
    </source>
</evidence>
<dbReference type="AlphaFoldDB" id="A0A6C0IT11"/>
<dbReference type="SUPFAM" id="SSF69000">
    <property type="entry name" value="FAD-dependent thiol oxidase"/>
    <property type="match status" value="1"/>
</dbReference>